<dbReference type="PANTHER" id="PTHR12147:SF26">
    <property type="entry name" value="PEPTIDASE M28 DOMAIN-CONTAINING PROTEIN"/>
    <property type="match status" value="1"/>
</dbReference>
<proteinExistence type="predicted"/>
<dbReference type="PROSITE" id="PS51257">
    <property type="entry name" value="PROKAR_LIPOPROTEIN"/>
    <property type="match status" value="1"/>
</dbReference>
<keyword evidence="1" id="KW-0472">Membrane</keyword>
<dbReference type="EMBL" id="LAZR01011943">
    <property type="protein sequence ID" value="KKM51825.1"/>
    <property type="molecule type" value="Genomic_DNA"/>
</dbReference>
<dbReference type="GO" id="GO:0008235">
    <property type="term" value="F:metalloexopeptidase activity"/>
    <property type="evidence" value="ECO:0007669"/>
    <property type="project" value="InterPro"/>
</dbReference>
<feature type="non-terminal residue" evidence="3">
    <location>
        <position position="258"/>
    </location>
</feature>
<dbReference type="InterPro" id="IPR007484">
    <property type="entry name" value="Peptidase_M28"/>
</dbReference>
<organism evidence="3">
    <name type="scientific">marine sediment metagenome</name>
    <dbReference type="NCBI Taxonomy" id="412755"/>
    <lineage>
        <taxon>unclassified sequences</taxon>
        <taxon>metagenomes</taxon>
        <taxon>ecological metagenomes</taxon>
    </lineage>
</organism>
<feature type="domain" description="Peptidase M28" evidence="2">
    <location>
        <begin position="103"/>
        <end position="240"/>
    </location>
</feature>
<reference evidence="3" key="1">
    <citation type="journal article" date="2015" name="Nature">
        <title>Complex archaea that bridge the gap between prokaryotes and eukaryotes.</title>
        <authorList>
            <person name="Spang A."/>
            <person name="Saw J.H."/>
            <person name="Jorgensen S.L."/>
            <person name="Zaremba-Niedzwiedzka K."/>
            <person name="Martijn J."/>
            <person name="Lind A.E."/>
            <person name="van Eijk R."/>
            <person name="Schleper C."/>
            <person name="Guy L."/>
            <person name="Ettema T.J."/>
        </authorList>
    </citation>
    <scope>NUCLEOTIDE SEQUENCE</scope>
</reference>
<protein>
    <recommendedName>
        <fullName evidence="2">Peptidase M28 domain-containing protein</fullName>
    </recommendedName>
</protein>
<sequence length="258" mass="29409">MCINRKYNILILVVFACITIFSIVFLFLTSNNLNIQNYDIELEFNGDNAYNYVQDQLDIGFRIPGTEERKESAQYFISKFLEIDSNFTYLSHNFTIYTTECQNVLFKLSEENDNIIILGAHYDSRAKATRDPILENRSKPVPGANDGASGAAVLIELARVLYVKKDNLSSEIWFLFFDAEDQGGNGIPGWEWTEGSEQFVNDLDDFYDSTNENIESMILLDMVGGTNLQFINEQYSTSSLLDELFAIGRTLGYTNEFP</sequence>
<evidence type="ECO:0000259" key="2">
    <source>
        <dbReference type="Pfam" id="PF04389"/>
    </source>
</evidence>
<dbReference type="PANTHER" id="PTHR12147">
    <property type="entry name" value="METALLOPEPTIDASE M28 FAMILY MEMBER"/>
    <property type="match status" value="1"/>
</dbReference>
<name>A0A0F9IP47_9ZZZZ</name>
<dbReference type="GO" id="GO:0006508">
    <property type="term" value="P:proteolysis"/>
    <property type="evidence" value="ECO:0007669"/>
    <property type="project" value="InterPro"/>
</dbReference>
<dbReference type="InterPro" id="IPR045175">
    <property type="entry name" value="M28_fam"/>
</dbReference>
<evidence type="ECO:0000313" key="3">
    <source>
        <dbReference type="EMBL" id="KKM51825.1"/>
    </source>
</evidence>
<keyword evidence="1" id="KW-0812">Transmembrane</keyword>
<accession>A0A0F9IP47</accession>
<dbReference type="Pfam" id="PF04389">
    <property type="entry name" value="Peptidase_M28"/>
    <property type="match status" value="1"/>
</dbReference>
<feature type="transmembrane region" description="Helical" evidence="1">
    <location>
        <begin position="7"/>
        <end position="28"/>
    </location>
</feature>
<dbReference type="SUPFAM" id="SSF53187">
    <property type="entry name" value="Zn-dependent exopeptidases"/>
    <property type="match status" value="1"/>
</dbReference>
<keyword evidence="1" id="KW-1133">Transmembrane helix</keyword>
<dbReference type="Gene3D" id="3.40.630.10">
    <property type="entry name" value="Zn peptidases"/>
    <property type="match status" value="1"/>
</dbReference>
<comment type="caution">
    <text evidence="3">The sequence shown here is derived from an EMBL/GenBank/DDBJ whole genome shotgun (WGS) entry which is preliminary data.</text>
</comment>
<gene>
    <name evidence="3" type="ORF">LCGC14_1555260</name>
</gene>
<evidence type="ECO:0000256" key="1">
    <source>
        <dbReference type="SAM" id="Phobius"/>
    </source>
</evidence>
<dbReference type="AlphaFoldDB" id="A0A0F9IP47"/>